<dbReference type="GO" id="GO:0005576">
    <property type="term" value="C:extracellular region"/>
    <property type="evidence" value="ECO:0007669"/>
    <property type="project" value="UniProtKB-SubCell"/>
</dbReference>
<proteinExistence type="inferred from homology"/>
<keyword evidence="7" id="KW-0720">Serine protease</keyword>
<evidence type="ECO:0000256" key="12">
    <source>
        <dbReference type="SAM" id="MobiDB-lite"/>
    </source>
</evidence>
<evidence type="ECO:0000259" key="15">
    <source>
        <dbReference type="PROSITE" id="PS51888"/>
    </source>
</evidence>
<evidence type="ECO:0000259" key="14">
    <source>
        <dbReference type="PROSITE" id="PS50240"/>
    </source>
</evidence>
<evidence type="ECO:0000256" key="4">
    <source>
        <dbReference type="ARBA" id="ARBA00022670"/>
    </source>
</evidence>
<dbReference type="SUPFAM" id="SSF50494">
    <property type="entry name" value="Trypsin-like serine proteases"/>
    <property type="match status" value="2"/>
</dbReference>
<feature type="chain" id="PRO_5008128235" description="CLIP domain-containing serine protease" evidence="13">
    <location>
        <begin position="23"/>
        <end position="777"/>
    </location>
</feature>
<keyword evidence="6" id="KW-0378">Hydrolase</keyword>
<dbReference type="Gene3D" id="3.30.1640.30">
    <property type="match status" value="1"/>
</dbReference>
<dbReference type="VEuPathDB" id="VectorBase:ACUA016512"/>
<evidence type="ECO:0000256" key="9">
    <source>
        <dbReference type="ARBA" id="ARBA00023157"/>
    </source>
</evidence>
<keyword evidence="4" id="KW-0645">Protease</keyword>
<dbReference type="InterPro" id="IPR009003">
    <property type="entry name" value="Peptidase_S1_PA"/>
</dbReference>
<keyword evidence="3" id="KW-0399">Innate immunity</keyword>
<reference evidence="17" key="1">
    <citation type="submission" date="2013-09" db="EMBL/GenBank/DDBJ databases">
        <title>The Genome Sequence of Anopheles culicifacies species A.</title>
        <authorList>
            <consortium name="The Broad Institute Genomics Platform"/>
            <person name="Neafsey D.E."/>
            <person name="Besansky N."/>
            <person name="Howell P."/>
            <person name="Walton C."/>
            <person name="Young S.K."/>
            <person name="Zeng Q."/>
            <person name="Gargeya S."/>
            <person name="Fitzgerald M."/>
            <person name="Haas B."/>
            <person name="Abouelleil A."/>
            <person name="Allen A.W."/>
            <person name="Alvarado L."/>
            <person name="Arachchi H.M."/>
            <person name="Berlin A.M."/>
            <person name="Chapman S.B."/>
            <person name="Gainer-Dewar J."/>
            <person name="Goldberg J."/>
            <person name="Griggs A."/>
            <person name="Gujja S."/>
            <person name="Hansen M."/>
            <person name="Howarth C."/>
            <person name="Imamovic A."/>
            <person name="Ireland A."/>
            <person name="Larimer J."/>
            <person name="McCowan C."/>
            <person name="Murphy C."/>
            <person name="Pearson M."/>
            <person name="Poon T.W."/>
            <person name="Priest M."/>
            <person name="Roberts A."/>
            <person name="Saif S."/>
            <person name="Shea T."/>
            <person name="Sisk P."/>
            <person name="Sykes S."/>
            <person name="Wortman J."/>
            <person name="Nusbaum C."/>
            <person name="Birren B."/>
        </authorList>
    </citation>
    <scope>NUCLEOTIDE SEQUENCE [LARGE SCALE GENOMIC DNA]</scope>
    <source>
        <strain evidence="17">A-37</strain>
    </source>
</reference>
<evidence type="ECO:0000313" key="17">
    <source>
        <dbReference type="Proteomes" id="UP000075883"/>
    </source>
</evidence>
<dbReference type="PROSITE" id="PS51888">
    <property type="entry name" value="CLIP"/>
    <property type="match status" value="1"/>
</dbReference>
<feature type="signal peptide" evidence="13">
    <location>
        <begin position="1"/>
        <end position="22"/>
    </location>
</feature>
<dbReference type="Pfam" id="PF00089">
    <property type="entry name" value="Trypsin"/>
    <property type="match status" value="2"/>
</dbReference>
<dbReference type="AlphaFoldDB" id="A0A182MER7"/>
<dbReference type="InterPro" id="IPR022700">
    <property type="entry name" value="CLIP"/>
</dbReference>
<dbReference type="InterPro" id="IPR033116">
    <property type="entry name" value="TRYPSIN_SER"/>
</dbReference>
<keyword evidence="8" id="KW-0391">Immunity</keyword>
<dbReference type="Proteomes" id="UP000075883">
    <property type="component" value="Unassembled WGS sequence"/>
</dbReference>
<dbReference type="STRING" id="139723.A0A182MER7"/>
<dbReference type="Gene3D" id="2.40.10.10">
    <property type="entry name" value="Trypsin-like serine proteases"/>
    <property type="match status" value="4"/>
</dbReference>
<dbReference type="SMART" id="SM00020">
    <property type="entry name" value="Tryp_SPc"/>
    <property type="match status" value="2"/>
</dbReference>
<dbReference type="SMART" id="SM00680">
    <property type="entry name" value="CLIP"/>
    <property type="match status" value="1"/>
</dbReference>
<dbReference type="PROSITE" id="PS00135">
    <property type="entry name" value="TRYPSIN_SER"/>
    <property type="match status" value="2"/>
</dbReference>
<evidence type="ECO:0000256" key="10">
    <source>
        <dbReference type="ARBA" id="ARBA00023180"/>
    </source>
</evidence>
<evidence type="ECO:0000256" key="5">
    <source>
        <dbReference type="ARBA" id="ARBA00022729"/>
    </source>
</evidence>
<feature type="domain" description="Clip" evidence="15">
    <location>
        <begin position="247"/>
        <end position="302"/>
    </location>
</feature>
<evidence type="ECO:0000256" key="7">
    <source>
        <dbReference type="ARBA" id="ARBA00022825"/>
    </source>
</evidence>
<accession>A0A182MER7</accession>
<evidence type="ECO:0000256" key="13">
    <source>
        <dbReference type="SAM" id="SignalP"/>
    </source>
</evidence>
<comment type="similarity">
    <text evidence="11">Belongs to the peptidase S1 family. CLIP subfamily.</text>
</comment>
<keyword evidence="5 13" id="KW-0732">Signal</keyword>
<evidence type="ECO:0000256" key="3">
    <source>
        <dbReference type="ARBA" id="ARBA00022588"/>
    </source>
</evidence>
<name>A0A182MER7_9DIPT</name>
<dbReference type="EMBL" id="AXCM01008286">
    <property type="status" value="NOT_ANNOTATED_CDS"/>
    <property type="molecule type" value="Genomic_DNA"/>
</dbReference>
<dbReference type="PANTHER" id="PTHR24252:SF7">
    <property type="entry name" value="HYALIN"/>
    <property type="match status" value="1"/>
</dbReference>
<reference evidence="16" key="2">
    <citation type="submission" date="2020-05" db="UniProtKB">
        <authorList>
            <consortium name="EnsemblMetazoa"/>
        </authorList>
    </citation>
    <scope>IDENTIFICATION</scope>
    <source>
        <strain evidence="16">A-37</strain>
    </source>
</reference>
<feature type="region of interest" description="Disordered" evidence="12">
    <location>
        <begin position="108"/>
        <end position="127"/>
    </location>
</feature>
<dbReference type="PRINTS" id="PR00722">
    <property type="entry name" value="CHYMOTRYPSIN"/>
</dbReference>
<dbReference type="EnsemblMetazoa" id="ACUA016512-RA">
    <property type="protein sequence ID" value="ACUA016512-PA"/>
    <property type="gene ID" value="ACUA016512"/>
</dbReference>
<dbReference type="GO" id="GO:0045087">
    <property type="term" value="P:innate immune response"/>
    <property type="evidence" value="ECO:0007669"/>
    <property type="project" value="UniProtKB-KW"/>
</dbReference>
<keyword evidence="17" id="KW-1185">Reference proteome</keyword>
<dbReference type="InterPro" id="IPR038565">
    <property type="entry name" value="CLIP_sf"/>
</dbReference>
<dbReference type="Pfam" id="PF12032">
    <property type="entry name" value="CLIP"/>
    <property type="match status" value="1"/>
</dbReference>
<dbReference type="PANTHER" id="PTHR24252">
    <property type="entry name" value="ACROSIN-RELATED"/>
    <property type="match status" value="1"/>
</dbReference>
<evidence type="ECO:0000256" key="2">
    <source>
        <dbReference type="ARBA" id="ARBA00022525"/>
    </source>
</evidence>
<evidence type="ECO:0000313" key="16">
    <source>
        <dbReference type="EnsemblMetazoa" id="ACUA016512-PA"/>
    </source>
</evidence>
<dbReference type="GO" id="GO:0006508">
    <property type="term" value="P:proteolysis"/>
    <property type="evidence" value="ECO:0007669"/>
    <property type="project" value="UniProtKB-KW"/>
</dbReference>
<dbReference type="GO" id="GO:0004252">
    <property type="term" value="F:serine-type endopeptidase activity"/>
    <property type="evidence" value="ECO:0007669"/>
    <property type="project" value="InterPro"/>
</dbReference>
<evidence type="ECO:0000256" key="8">
    <source>
        <dbReference type="ARBA" id="ARBA00022859"/>
    </source>
</evidence>
<evidence type="ECO:0008006" key="18">
    <source>
        <dbReference type="Google" id="ProtNLM"/>
    </source>
</evidence>
<comment type="subcellular location">
    <subcellularLocation>
        <location evidence="1">Secreted</location>
    </subcellularLocation>
</comment>
<dbReference type="FunFam" id="2.40.10.10:FF:000134">
    <property type="entry name" value="Uncharacterized protein, isoform B"/>
    <property type="match status" value="1"/>
</dbReference>
<dbReference type="FunFam" id="2.40.10.10:FF:000028">
    <property type="entry name" value="Serine protease easter"/>
    <property type="match status" value="1"/>
</dbReference>
<evidence type="ECO:0000256" key="1">
    <source>
        <dbReference type="ARBA" id="ARBA00004613"/>
    </source>
</evidence>
<protein>
    <recommendedName>
        <fullName evidence="18">CLIP domain-containing serine protease</fullName>
    </recommendedName>
</protein>
<sequence length="777" mass="83041">MSLDEICWKLLMFPWLVKLAHWKGICLNHLRTTTPFPYITLPPNTTFPGSTVSATIPFTPLTSPSLTFSTGTTPTGPPLTSTTFQTASPTAPLTFTTVPITATVPVPTFTSTPPNTPPSTVTSVGSTFPTQTITNPGLTSTPSTSLFPTVTFTNPPTGSTIPGASLTSTLAPVTPVTGISPLPTFPTFLSTINPPVLTSTVPATITTVSCPSIPPTCPPSVLTSTTFSGFEPMPGIDPRQTFNGYDDCLTPNAQNGICIVYVNCDFILQLLIRNANLRDPSIENYVTQSVCGYSDVTPMVCCPTLRFAQQGTNTTTTVTNPPTVTPAPGSFFFASLSGGSLNSGSGTVPPAASSTKLPTNDADRCGMSNATHTRVVGGVDAQLNAWPWMAALGYRTASFELNTGPRFLCGGTLITTTHVITVAHCIQTGLYFVRLGEHDITTDQDGASPVDVYIQRWLVHERYDEKTIHNDIALVLLQKSVPITDTVRPICLPLEAKQRTKDVTYFAPFIAGWGAVSFNGPSATKLQEAQVVVLPVDQCAFNYKLYFPGQIFDDTVLCAGFPQGGKDSCQGDSGGPLMLPEHNRVVGGVPAELNGWPWMALVGYKNALGEVSFKCGGSLITKRHVLSAAHYAIKPICLPLSDTIRSKNFIGYTPFVAGWGRTQEGGKSANVLQELQIPIIANDECRTLYDKIGKVFSQKQFDNAVMCAGVLEGGKDSCQGDSGGPLMLPQRFGTDFYYFQVGIVSYGIGCARAEVPGVYTRVASFVDWIQQKVAEPL</sequence>
<dbReference type="InterPro" id="IPR001314">
    <property type="entry name" value="Peptidase_S1A"/>
</dbReference>
<dbReference type="InterPro" id="IPR001254">
    <property type="entry name" value="Trypsin_dom"/>
</dbReference>
<keyword evidence="2" id="KW-0964">Secreted</keyword>
<evidence type="ECO:0000256" key="6">
    <source>
        <dbReference type="ARBA" id="ARBA00022801"/>
    </source>
</evidence>
<dbReference type="PROSITE" id="PS50240">
    <property type="entry name" value="TRYPSIN_DOM"/>
    <property type="match status" value="1"/>
</dbReference>
<dbReference type="CDD" id="cd00190">
    <property type="entry name" value="Tryp_SPc"/>
    <property type="match status" value="1"/>
</dbReference>
<keyword evidence="10" id="KW-0325">Glycoprotein</keyword>
<feature type="domain" description="Peptidase S1" evidence="14">
    <location>
        <begin position="375"/>
        <end position="774"/>
    </location>
</feature>
<evidence type="ECO:0000256" key="11">
    <source>
        <dbReference type="ARBA" id="ARBA00024195"/>
    </source>
</evidence>
<organism evidence="16 17">
    <name type="scientific">Anopheles culicifacies</name>
    <dbReference type="NCBI Taxonomy" id="139723"/>
    <lineage>
        <taxon>Eukaryota</taxon>
        <taxon>Metazoa</taxon>
        <taxon>Ecdysozoa</taxon>
        <taxon>Arthropoda</taxon>
        <taxon>Hexapoda</taxon>
        <taxon>Insecta</taxon>
        <taxon>Pterygota</taxon>
        <taxon>Neoptera</taxon>
        <taxon>Endopterygota</taxon>
        <taxon>Diptera</taxon>
        <taxon>Nematocera</taxon>
        <taxon>Culicoidea</taxon>
        <taxon>Culicidae</taxon>
        <taxon>Anophelinae</taxon>
        <taxon>Anopheles</taxon>
        <taxon>culicifacies species complex</taxon>
    </lineage>
</organism>
<keyword evidence="9" id="KW-1015">Disulfide bond</keyword>
<dbReference type="InterPro" id="IPR043504">
    <property type="entry name" value="Peptidase_S1_PA_chymotrypsin"/>
</dbReference>